<evidence type="ECO:0000259" key="3">
    <source>
        <dbReference type="Pfam" id="PF19289"/>
    </source>
</evidence>
<dbReference type="Gene3D" id="3.30.2290.10">
    <property type="entry name" value="PmbA/TldD superfamily"/>
    <property type="match status" value="1"/>
</dbReference>
<dbReference type="GO" id="GO:0008237">
    <property type="term" value="F:metallopeptidase activity"/>
    <property type="evidence" value="ECO:0007669"/>
    <property type="project" value="InterPro"/>
</dbReference>
<proteinExistence type="inferred from homology"/>
<dbReference type="InterPro" id="IPR045570">
    <property type="entry name" value="Metalloprtase-TldD/E_cen_dom"/>
</dbReference>
<dbReference type="InterPro" id="IPR045569">
    <property type="entry name" value="Metalloprtase-TldD/E_C"/>
</dbReference>
<dbReference type="Pfam" id="PF19289">
    <property type="entry name" value="PmbA_TldD_3rd"/>
    <property type="match status" value="1"/>
</dbReference>
<feature type="domain" description="Metalloprotease TldD/E N-terminal" evidence="2">
    <location>
        <begin position="27"/>
        <end position="95"/>
    </location>
</feature>
<dbReference type="Pfam" id="PF19290">
    <property type="entry name" value="PmbA_TldD_2nd"/>
    <property type="match status" value="1"/>
</dbReference>
<feature type="domain" description="Metalloprotease TldD/E C-terminal" evidence="3">
    <location>
        <begin position="241"/>
        <end position="458"/>
    </location>
</feature>
<sequence length="459" mass="48289">MKSTVRSTHDYTGQLIDAALRAGAAHADALSVSDTGDAINVRNGTVESVEREDARGVGLRAFVETASGMAFATASTSDVSPQGLQKLAEQVLAMARISEADPDAVPPVGANHPTEQQLADWRLRHPESDAGWSLEEARDAALACEEVALSCSTAISNSEGAAASFGISHVVYASSDGFSAAYSKASASLSISVIAGHGDGMQRDYAWHRALHVSGLRTPDLIGREAAERAWRRLDPGSMESGAATVVFEPRIATSLLGHLIGAINGRAILQQRSFLTDCLHQPLFPAGVCIDDNPDHPDGLGNRLFDGEGTRTASHRLVSDGVLQHFLTDRYTARRLGMPETGSAVRGLTGDIGIGSANLIWQPGSLSQTDIIRQIRHGLLVTELIGFGVNSVTGDYSRGASGFLIENGMIVRPVQGITIAGNLKEMFAQISHVGSDLTWFGSSAVPSIAIEGMTIAGA</sequence>
<accession>A0A5R9GT32</accession>
<dbReference type="Pfam" id="PF01523">
    <property type="entry name" value="PmbA_TldD_1st"/>
    <property type="match status" value="1"/>
</dbReference>
<dbReference type="EMBL" id="VBRY01000005">
    <property type="protein sequence ID" value="TLS67603.1"/>
    <property type="molecule type" value="Genomic_DNA"/>
</dbReference>
<dbReference type="PANTHER" id="PTHR43421:SF1">
    <property type="entry name" value="METALLOPROTEASE PMBA"/>
    <property type="match status" value="1"/>
</dbReference>
<dbReference type="InterPro" id="IPR035068">
    <property type="entry name" value="TldD/PmbA_N"/>
</dbReference>
<dbReference type="InterPro" id="IPR036059">
    <property type="entry name" value="TldD/PmbA_sf"/>
</dbReference>
<dbReference type="AlphaFoldDB" id="A0A5R9GT32"/>
<gene>
    <name evidence="5" type="ORF">FEF65_06735</name>
</gene>
<name>A0A5R9GT32_9PROT</name>
<evidence type="ECO:0000256" key="1">
    <source>
        <dbReference type="ARBA" id="ARBA00005836"/>
    </source>
</evidence>
<comment type="similarity">
    <text evidence="1">Belongs to the peptidase U62 family.</text>
</comment>
<feature type="domain" description="Metalloprotease TldD/E central" evidence="4">
    <location>
        <begin position="132"/>
        <end position="233"/>
    </location>
</feature>
<evidence type="ECO:0000259" key="4">
    <source>
        <dbReference type="Pfam" id="PF19290"/>
    </source>
</evidence>
<evidence type="ECO:0000313" key="5">
    <source>
        <dbReference type="EMBL" id="TLS67603.1"/>
    </source>
</evidence>
<dbReference type="RefSeq" id="WP_138239036.1">
    <property type="nucleotide sequence ID" value="NZ_VBRY01000005.1"/>
</dbReference>
<reference evidence="5 6" key="1">
    <citation type="journal article" date="2019" name="Appl. Environ. Microbiol.">
        <title>Environmental Evidence and Genomic Insight of Iron-oxidizing Bacteria Preference Towards More Corrosion Resistant Stainless Steel at Higher Salinities.</title>
        <authorList>
            <person name="Garrison C.E."/>
            <person name="Price K.A."/>
            <person name="Field E.K."/>
        </authorList>
    </citation>
    <scope>NUCLEOTIDE SEQUENCE [LARGE SCALE GENOMIC DNA]</scope>
    <source>
        <strain evidence="5 6">P3</strain>
    </source>
</reference>
<protein>
    <submittedName>
        <fullName evidence="5">TldD/PmbA family protein</fullName>
    </submittedName>
</protein>
<dbReference type="GO" id="GO:0006508">
    <property type="term" value="P:proteolysis"/>
    <property type="evidence" value="ECO:0007669"/>
    <property type="project" value="InterPro"/>
</dbReference>
<dbReference type="Proteomes" id="UP000306585">
    <property type="component" value="Unassembled WGS sequence"/>
</dbReference>
<comment type="caution">
    <text evidence="5">The sequence shown here is derived from an EMBL/GenBank/DDBJ whole genome shotgun (WGS) entry which is preliminary data.</text>
</comment>
<evidence type="ECO:0000313" key="6">
    <source>
        <dbReference type="Proteomes" id="UP000306585"/>
    </source>
</evidence>
<dbReference type="InterPro" id="IPR047657">
    <property type="entry name" value="PmbA"/>
</dbReference>
<dbReference type="GO" id="GO:0005829">
    <property type="term" value="C:cytosol"/>
    <property type="evidence" value="ECO:0007669"/>
    <property type="project" value="TreeGrafter"/>
</dbReference>
<keyword evidence="6" id="KW-1185">Reference proteome</keyword>
<dbReference type="InterPro" id="IPR002510">
    <property type="entry name" value="Metalloprtase-TldD/E_N"/>
</dbReference>
<evidence type="ECO:0000259" key="2">
    <source>
        <dbReference type="Pfam" id="PF01523"/>
    </source>
</evidence>
<organism evidence="5 6">
    <name type="scientific">Mariprofundus erugo</name>
    <dbReference type="NCBI Taxonomy" id="2528639"/>
    <lineage>
        <taxon>Bacteria</taxon>
        <taxon>Pseudomonadati</taxon>
        <taxon>Pseudomonadota</taxon>
        <taxon>Candidatius Mariprofundia</taxon>
        <taxon>Mariprofundales</taxon>
        <taxon>Mariprofundaceae</taxon>
        <taxon>Mariprofundus</taxon>
    </lineage>
</organism>
<dbReference type="SUPFAM" id="SSF111283">
    <property type="entry name" value="Putative modulator of DNA gyrase, PmbA/TldD"/>
    <property type="match status" value="1"/>
</dbReference>
<dbReference type="PANTHER" id="PTHR43421">
    <property type="entry name" value="METALLOPROTEASE PMBA"/>
    <property type="match status" value="1"/>
</dbReference>